<dbReference type="AlphaFoldDB" id="B0DS69"/>
<keyword evidence="1" id="KW-0472">Membrane</keyword>
<dbReference type="HOGENOM" id="CLU_3032772_0_0_1"/>
<accession>B0DS69</accession>
<name>B0DS69_LACBS</name>
<reference evidence="2 3" key="1">
    <citation type="journal article" date="2008" name="Nature">
        <title>The genome of Laccaria bicolor provides insights into mycorrhizal symbiosis.</title>
        <authorList>
            <person name="Martin F."/>
            <person name="Aerts A."/>
            <person name="Ahren D."/>
            <person name="Brun A."/>
            <person name="Danchin E.G.J."/>
            <person name="Duchaussoy F."/>
            <person name="Gibon J."/>
            <person name="Kohler A."/>
            <person name="Lindquist E."/>
            <person name="Pereda V."/>
            <person name="Salamov A."/>
            <person name="Shapiro H.J."/>
            <person name="Wuyts J."/>
            <person name="Blaudez D."/>
            <person name="Buee M."/>
            <person name="Brokstein P."/>
            <person name="Canbaeck B."/>
            <person name="Cohen D."/>
            <person name="Courty P.E."/>
            <person name="Coutinho P.M."/>
            <person name="Delaruelle C."/>
            <person name="Detter J.C."/>
            <person name="Deveau A."/>
            <person name="DiFazio S."/>
            <person name="Duplessis S."/>
            <person name="Fraissinet-Tachet L."/>
            <person name="Lucic E."/>
            <person name="Frey-Klett P."/>
            <person name="Fourrey C."/>
            <person name="Feussner I."/>
            <person name="Gay G."/>
            <person name="Grimwood J."/>
            <person name="Hoegger P.J."/>
            <person name="Jain P."/>
            <person name="Kilaru S."/>
            <person name="Labbe J."/>
            <person name="Lin Y.C."/>
            <person name="Legue V."/>
            <person name="Le Tacon F."/>
            <person name="Marmeisse R."/>
            <person name="Melayah D."/>
            <person name="Montanini B."/>
            <person name="Muratet M."/>
            <person name="Nehls U."/>
            <person name="Niculita-Hirzel H."/>
            <person name="Oudot-Le Secq M.P."/>
            <person name="Peter M."/>
            <person name="Quesneville H."/>
            <person name="Rajashekar B."/>
            <person name="Reich M."/>
            <person name="Rouhier N."/>
            <person name="Schmutz J."/>
            <person name="Yin T."/>
            <person name="Chalot M."/>
            <person name="Henrissat B."/>
            <person name="Kuees U."/>
            <person name="Lucas S."/>
            <person name="Van de Peer Y."/>
            <person name="Podila G.K."/>
            <person name="Polle A."/>
            <person name="Pukkila P.J."/>
            <person name="Richardson P.M."/>
            <person name="Rouze P."/>
            <person name="Sanders I.R."/>
            <person name="Stajich J.E."/>
            <person name="Tunlid A."/>
            <person name="Tuskan G."/>
            <person name="Grigoriev I.V."/>
        </authorList>
    </citation>
    <scope>NUCLEOTIDE SEQUENCE [LARGE SCALE GENOMIC DNA]</scope>
    <source>
        <strain evidence="3">S238N-H82 / ATCC MYA-4686</strain>
    </source>
</reference>
<keyword evidence="1" id="KW-1133">Transmembrane helix</keyword>
<dbReference type="InParanoid" id="B0DS69"/>
<keyword evidence="3" id="KW-1185">Reference proteome</keyword>
<organism evidence="3">
    <name type="scientific">Laccaria bicolor (strain S238N-H82 / ATCC MYA-4686)</name>
    <name type="common">Bicoloured deceiver</name>
    <name type="synonym">Laccaria laccata var. bicolor</name>
    <dbReference type="NCBI Taxonomy" id="486041"/>
    <lineage>
        <taxon>Eukaryota</taxon>
        <taxon>Fungi</taxon>
        <taxon>Dikarya</taxon>
        <taxon>Basidiomycota</taxon>
        <taxon>Agaricomycotina</taxon>
        <taxon>Agaricomycetes</taxon>
        <taxon>Agaricomycetidae</taxon>
        <taxon>Agaricales</taxon>
        <taxon>Agaricineae</taxon>
        <taxon>Hydnangiaceae</taxon>
        <taxon>Laccaria</taxon>
    </lineage>
</organism>
<evidence type="ECO:0000256" key="1">
    <source>
        <dbReference type="SAM" id="Phobius"/>
    </source>
</evidence>
<evidence type="ECO:0000313" key="3">
    <source>
        <dbReference type="Proteomes" id="UP000001194"/>
    </source>
</evidence>
<dbReference type="EMBL" id="DS547130">
    <property type="protein sequence ID" value="EDR02498.1"/>
    <property type="molecule type" value="Genomic_DNA"/>
</dbReference>
<sequence>MTCSPRRVQLSSSTYISYILRIVARNIIILSLYFHLVSVVIINQIQYRLSWLATT</sequence>
<dbReference type="KEGG" id="lbc:LACBIDRAFT_309383"/>
<evidence type="ECO:0000313" key="2">
    <source>
        <dbReference type="EMBL" id="EDR02498.1"/>
    </source>
</evidence>
<dbReference type="RefSeq" id="XP_001886861.1">
    <property type="nucleotide sequence ID" value="XM_001886826.1"/>
</dbReference>
<proteinExistence type="predicted"/>
<dbReference type="GeneID" id="6082435"/>
<gene>
    <name evidence="2" type="ORF">LACBIDRAFT_309383</name>
</gene>
<dbReference type="Proteomes" id="UP000001194">
    <property type="component" value="Unassembled WGS sequence"/>
</dbReference>
<feature type="transmembrane region" description="Helical" evidence="1">
    <location>
        <begin position="15"/>
        <end position="42"/>
    </location>
</feature>
<protein>
    <submittedName>
        <fullName evidence="2">Predicted protein</fullName>
    </submittedName>
</protein>
<keyword evidence="1" id="KW-0812">Transmembrane</keyword>